<evidence type="ECO:0000256" key="1">
    <source>
        <dbReference type="ARBA" id="ARBA00004141"/>
    </source>
</evidence>
<proteinExistence type="predicted"/>
<dbReference type="NCBIfam" id="TIGR00367">
    <property type="entry name" value="calcium/sodium antiporter"/>
    <property type="match status" value="1"/>
</dbReference>
<feature type="transmembrane region" description="Helical" evidence="5">
    <location>
        <begin position="104"/>
        <end position="120"/>
    </location>
</feature>
<feature type="transmembrane region" description="Helical" evidence="5">
    <location>
        <begin position="241"/>
        <end position="262"/>
    </location>
</feature>
<evidence type="ECO:0000313" key="7">
    <source>
        <dbReference type="EMBL" id="MFK4752143.1"/>
    </source>
</evidence>
<dbReference type="Gene3D" id="1.20.1420.30">
    <property type="entry name" value="NCX, central ion-binding region"/>
    <property type="match status" value="2"/>
</dbReference>
<dbReference type="Proteomes" id="UP001620597">
    <property type="component" value="Unassembled WGS sequence"/>
</dbReference>
<evidence type="ECO:0000256" key="5">
    <source>
        <dbReference type="SAM" id="Phobius"/>
    </source>
</evidence>
<keyword evidence="2 5" id="KW-0812">Transmembrane</keyword>
<evidence type="ECO:0000256" key="2">
    <source>
        <dbReference type="ARBA" id="ARBA00022692"/>
    </source>
</evidence>
<reference evidence="7 8" key="1">
    <citation type="submission" date="2024-03" db="EMBL/GenBank/DDBJ databases">
        <title>High-quality draft genome sequence of Oceanobacter sp. wDCs-4.</title>
        <authorList>
            <person name="Dong C."/>
        </authorList>
    </citation>
    <scope>NUCLEOTIDE SEQUENCE [LARGE SCALE GENOMIC DNA]</scope>
    <source>
        <strain evidence="8">wDCs-4</strain>
    </source>
</reference>
<dbReference type="PANTHER" id="PTHR10846">
    <property type="entry name" value="SODIUM/POTASSIUM/CALCIUM EXCHANGER"/>
    <property type="match status" value="1"/>
</dbReference>
<dbReference type="RefSeq" id="WP_416205470.1">
    <property type="nucleotide sequence ID" value="NZ_JBBKTX010000007.1"/>
</dbReference>
<accession>A0ABW8NGQ7</accession>
<evidence type="ECO:0000259" key="6">
    <source>
        <dbReference type="Pfam" id="PF01699"/>
    </source>
</evidence>
<feature type="transmembrane region" description="Helical" evidence="5">
    <location>
        <begin position="172"/>
        <end position="193"/>
    </location>
</feature>
<dbReference type="InterPro" id="IPR044880">
    <property type="entry name" value="NCX_ion-bd_dom_sf"/>
</dbReference>
<dbReference type="EMBL" id="JBBKTX010000007">
    <property type="protein sequence ID" value="MFK4752143.1"/>
    <property type="molecule type" value="Genomic_DNA"/>
</dbReference>
<comment type="caution">
    <text evidence="7">The sequence shown here is derived from an EMBL/GenBank/DDBJ whole genome shotgun (WGS) entry which is preliminary data.</text>
</comment>
<name>A0ABW8NGQ7_9GAMM</name>
<evidence type="ECO:0000313" key="8">
    <source>
        <dbReference type="Proteomes" id="UP001620597"/>
    </source>
</evidence>
<sequence>MITALVAVLIGLVVLVWSADKFVLGAAATARRLGMSPLLVGLTIVSIGTSAPELFVSAVATLDGAGNLAIGNALGSNITNIGLVLGITALVSPIPLKKKLLRKELPLLLLVSILAGLTLADLELSYIDSILLLAGLVAAMYILFQESDDSGESLVDEDEAAAIESLSTKMAVFWLLLGLVCLMISSKALVWGATEIARSFGISDLMIGLTIVAIGTSLPELAASVASALKGHHDIAIGNVIGSNIFNLLAVMPVPGLIATVAVEPMALYRDLPVMLALTLALLVLFILNRRSGVMGRFSGSLLGLGYLGYLTTLFMMTSNG</sequence>
<feature type="transmembrane region" description="Helical" evidence="5">
    <location>
        <begin position="126"/>
        <end position="144"/>
    </location>
</feature>
<dbReference type="PANTHER" id="PTHR10846:SF8">
    <property type="entry name" value="INNER MEMBRANE PROTEIN YRBG"/>
    <property type="match status" value="1"/>
</dbReference>
<feature type="transmembrane region" description="Helical" evidence="5">
    <location>
        <begin position="268"/>
        <end position="288"/>
    </location>
</feature>
<dbReference type="Pfam" id="PF01699">
    <property type="entry name" value="Na_Ca_ex"/>
    <property type="match status" value="2"/>
</dbReference>
<feature type="transmembrane region" description="Helical" evidence="5">
    <location>
        <begin position="69"/>
        <end position="92"/>
    </location>
</feature>
<keyword evidence="8" id="KW-1185">Reference proteome</keyword>
<feature type="transmembrane region" description="Helical" evidence="5">
    <location>
        <begin position="205"/>
        <end position="229"/>
    </location>
</feature>
<keyword evidence="4 5" id="KW-0472">Membrane</keyword>
<comment type="subcellular location">
    <subcellularLocation>
        <location evidence="1">Membrane</location>
        <topology evidence="1">Multi-pass membrane protein</topology>
    </subcellularLocation>
</comment>
<feature type="domain" description="Sodium/calcium exchanger membrane region" evidence="6">
    <location>
        <begin position="171"/>
        <end position="315"/>
    </location>
</feature>
<feature type="domain" description="Sodium/calcium exchanger membrane region" evidence="6">
    <location>
        <begin position="4"/>
        <end position="144"/>
    </location>
</feature>
<dbReference type="InterPro" id="IPR004837">
    <property type="entry name" value="NaCa_Exmemb"/>
</dbReference>
<keyword evidence="3 5" id="KW-1133">Transmembrane helix</keyword>
<gene>
    <name evidence="7" type="ORF">WG929_06955</name>
</gene>
<dbReference type="InterPro" id="IPR004481">
    <property type="entry name" value="K/Na/Ca-exchanger"/>
</dbReference>
<protein>
    <submittedName>
        <fullName evidence="7">Calcium/sodium antiporter</fullName>
    </submittedName>
</protein>
<evidence type="ECO:0000256" key="3">
    <source>
        <dbReference type="ARBA" id="ARBA00022989"/>
    </source>
</evidence>
<evidence type="ECO:0000256" key="4">
    <source>
        <dbReference type="ARBA" id="ARBA00023136"/>
    </source>
</evidence>
<organism evidence="7 8">
    <name type="scientific">Oceanobacter antarcticus</name>
    <dbReference type="NCBI Taxonomy" id="3133425"/>
    <lineage>
        <taxon>Bacteria</taxon>
        <taxon>Pseudomonadati</taxon>
        <taxon>Pseudomonadota</taxon>
        <taxon>Gammaproteobacteria</taxon>
        <taxon>Oceanospirillales</taxon>
        <taxon>Oceanospirillaceae</taxon>
        <taxon>Oceanobacter</taxon>
    </lineage>
</organism>
<feature type="transmembrane region" description="Helical" evidence="5">
    <location>
        <begin position="300"/>
        <end position="318"/>
    </location>
</feature>